<protein>
    <submittedName>
        <fullName evidence="1">Alkaline phosphatase family protein</fullName>
    </submittedName>
</protein>
<dbReference type="RefSeq" id="WP_310899568.1">
    <property type="nucleotide sequence ID" value="NZ_JAMQOS010000001.1"/>
</dbReference>
<sequence>MVLVVLGIDALDPELVDDERHPHLTLTRHKRIETIDSHAGEPSTHELWPTIITGLPPSEHGLQLDDGVAWENPLLRYGSRAADYLLSDSLQASIGAWLLTNTGADAFRVPSSYYAENGLTTVFDGTDSTAIGVPNYVVDPDTEDREHSLRRELGDLFERDTEAVGGHTTADLPTFYEQCMEMSIVRTARARNALRSGRYELVFAYTSGLDLVGHVTYDRPDVQSQAYDELDRFVADVHADLGPDDDLLLVSDHGLQDGVHTHEAMVAGTDPETVDSIDSVLDVRDAIEAALAGGAHETAATVEFEHGDGRDDVQERLEDLGYM</sequence>
<dbReference type="Gene3D" id="3.40.720.10">
    <property type="entry name" value="Alkaline Phosphatase, subunit A"/>
    <property type="match status" value="1"/>
</dbReference>
<dbReference type="SUPFAM" id="SSF53649">
    <property type="entry name" value="Alkaline phosphatase-like"/>
    <property type="match status" value="1"/>
</dbReference>
<proteinExistence type="predicted"/>
<dbReference type="EMBL" id="JAMQOS010000001">
    <property type="protein sequence ID" value="MDS0281739.1"/>
    <property type="molecule type" value="Genomic_DNA"/>
</dbReference>
<dbReference type="Proteomes" id="UP001268864">
    <property type="component" value="Unassembled WGS sequence"/>
</dbReference>
<name>A0ABU2FLU3_9EURY</name>
<reference evidence="1 2" key="1">
    <citation type="submission" date="2022-06" db="EMBL/GenBank/DDBJ databases">
        <title>Halomicroarcula sp. a new haloarchaeum isolate from saline soil.</title>
        <authorList>
            <person name="Strakova D."/>
            <person name="Galisteo C."/>
            <person name="Sanchez-Porro C."/>
            <person name="Ventosa A."/>
        </authorList>
    </citation>
    <scope>NUCLEOTIDE SEQUENCE [LARGE SCALE GENOMIC DNA]</scope>
    <source>
        <strain evidence="1 2">S3CR25-11</strain>
    </source>
</reference>
<organism evidence="1 2">
    <name type="scientific">Haloarcula onubensis</name>
    <dbReference type="NCBI Taxonomy" id="2950539"/>
    <lineage>
        <taxon>Archaea</taxon>
        <taxon>Methanobacteriati</taxon>
        <taxon>Methanobacteriota</taxon>
        <taxon>Stenosarchaea group</taxon>
        <taxon>Halobacteria</taxon>
        <taxon>Halobacteriales</taxon>
        <taxon>Haloarculaceae</taxon>
        <taxon>Haloarcula</taxon>
    </lineage>
</organism>
<dbReference type="InterPro" id="IPR002591">
    <property type="entry name" value="Phosphodiest/P_Trfase"/>
</dbReference>
<keyword evidence="2" id="KW-1185">Reference proteome</keyword>
<evidence type="ECO:0000313" key="1">
    <source>
        <dbReference type="EMBL" id="MDS0281739.1"/>
    </source>
</evidence>
<accession>A0ABU2FLU3</accession>
<comment type="caution">
    <text evidence="1">The sequence shown here is derived from an EMBL/GenBank/DDBJ whole genome shotgun (WGS) entry which is preliminary data.</text>
</comment>
<dbReference type="Pfam" id="PF01663">
    <property type="entry name" value="Phosphodiest"/>
    <property type="match status" value="1"/>
</dbReference>
<evidence type="ECO:0000313" key="2">
    <source>
        <dbReference type="Proteomes" id="UP001268864"/>
    </source>
</evidence>
<dbReference type="InterPro" id="IPR017850">
    <property type="entry name" value="Alkaline_phosphatase_core_sf"/>
</dbReference>
<gene>
    <name evidence="1" type="ORF">NDI86_06360</name>
</gene>